<feature type="transmembrane region" description="Helical" evidence="1">
    <location>
        <begin position="208"/>
        <end position="229"/>
    </location>
</feature>
<proteinExistence type="predicted"/>
<reference evidence="2" key="1">
    <citation type="journal article" date="2014" name="Genome Biol. Evol.">
        <title>Pangenome evidence for extensive interdomain horizontal transfer affecting lineage core and shell genes in uncultured planktonic thaumarchaeota and euryarchaeota.</title>
        <authorList>
            <person name="Deschamps P."/>
            <person name="Zivanovic Y."/>
            <person name="Moreira D."/>
            <person name="Rodriguez-Valera F."/>
            <person name="Lopez-Garcia P."/>
        </authorList>
    </citation>
    <scope>NUCLEOTIDE SEQUENCE</scope>
</reference>
<feature type="transmembrane region" description="Helical" evidence="1">
    <location>
        <begin position="113"/>
        <end position="130"/>
    </location>
</feature>
<keyword evidence="1" id="KW-0812">Transmembrane</keyword>
<feature type="transmembrane region" description="Helical" evidence="1">
    <location>
        <begin position="174"/>
        <end position="196"/>
    </location>
</feature>
<feature type="transmembrane region" description="Helical" evidence="1">
    <location>
        <begin position="142"/>
        <end position="162"/>
    </location>
</feature>
<evidence type="ECO:0000313" key="2">
    <source>
        <dbReference type="EMBL" id="AIE99750.1"/>
    </source>
</evidence>
<feature type="transmembrane region" description="Helical" evidence="1">
    <location>
        <begin position="60"/>
        <end position="76"/>
    </location>
</feature>
<sequence length="423" mass="48873">MSAVYFLSKNHTIRNTIGVIIFSIIATYSIPLGLPVWIIGSLTMFRSYIHKKIWTRKIPIIYFSIMTIIGIIYYTGNVSSQAFISTENLMSIDSLTVFATFLAVPYKLKFPELMIIVGTASICISIFVAYHLGINRKKINEIFPWVLFLIISGSAAIIMRIGRFDPYFEGNLPYYTPIAGLFQIGLCLLVAILILDIKKHVILKRKQLLLFFLYSIIILQIIFLVPSYYNGWWKADYYYNEKIEHLKCVSLYHDWDNCHVLYESSLDKSEAVYDDFRVLNYFIKNNSNLFSERPNFNQDVIHELENFSIKLDNQQVQIIDGKISYVNYIDVKEKNKVNVYDESLIISGLIDEVDVDQIEVLYLLVNDIPTAKFDNFYLISNTQIEWTFAVLKNYLPPGCNTVTVVGLINNNPFILNNDIEVCT</sequence>
<dbReference type="AlphaFoldDB" id="A0A075G6W5"/>
<accession>A0A075G6W5</accession>
<protein>
    <submittedName>
        <fullName evidence="2">Uncharacterized protein</fullName>
    </submittedName>
</protein>
<dbReference type="EMBL" id="KF900572">
    <property type="protein sequence ID" value="AIE99750.1"/>
    <property type="molecule type" value="Genomic_DNA"/>
</dbReference>
<organism evidence="2">
    <name type="scientific">uncultured marine thaumarchaeote KM3_11_C04</name>
    <dbReference type="NCBI Taxonomy" id="1455990"/>
    <lineage>
        <taxon>Archaea</taxon>
        <taxon>Nitrososphaerota</taxon>
        <taxon>environmental samples</taxon>
    </lineage>
</organism>
<feature type="transmembrane region" description="Helical" evidence="1">
    <location>
        <begin position="16"/>
        <end position="39"/>
    </location>
</feature>
<keyword evidence="1" id="KW-0472">Membrane</keyword>
<keyword evidence="1" id="KW-1133">Transmembrane helix</keyword>
<evidence type="ECO:0000256" key="1">
    <source>
        <dbReference type="SAM" id="Phobius"/>
    </source>
</evidence>
<name>A0A075G6W5_9ARCH</name>